<organism evidence="2">
    <name type="scientific">Lygus hesperus</name>
    <name type="common">Western plant bug</name>
    <dbReference type="NCBI Taxonomy" id="30085"/>
    <lineage>
        <taxon>Eukaryota</taxon>
        <taxon>Metazoa</taxon>
        <taxon>Ecdysozoa</taxon>
        <taxon>Arthropoda</taxon>
        <taxon>Hexapoda</taxon>
        <taxon>Insecta</taxon>
        <taxon>Pterygota</taxon>
        <taxon>Neoptera</taxon>
        <taxon>Paraneoptera</taxon>
        <taxon>Hemiptera</taxon>
        <taxon>Heteroptera</taxon>
        <taxon>Panheteroptera</taxon>
        <taxon>Cimicomorpha</taxon>
        <taxon>Miridae</taxon>
        <taxon>Mirini</taxon>
        <taxon>Lygus</taxon>
    </lineage>
</organism>
<dbReference type="AlphaFoldDB" id="A0A0A9YFE6"/>
<dbReference type="EMBL" id="GBHO01013771">
    <property type="protein sequence ID" value="JAG29833.1"/>
    <property type="molecule type" value="Transcribed_RNA"/>
</dbReference>
<reference evidence="2" key="2">
    <citation type="submission" date="2014-07" db="EMBL/GenBank/DDBJ databases">
        <authorList>
            <person name="Hull J."/>
        </authorList>
    </citation>
    <scope>NUCLEOTIDE SEQUENCE</scope>
</reference>
<name>A0A0A9YFE6_LYGHE</name>
<evidence type="ECO:0000256" key="1">
    <source>
        <dbReference type="SAM" id="MobiDB-lite"/>
    </source>
</evidence>
<accession>A0A0A9YFE6</accession>
<feature type="region of interest" description="Disordered" evidence="1">
    <location>
        <begin position="1"/>
        <end position="21"/>
    </location>
</feature>
<reference evidence="2" key="1">
    <citation type="journal article" date="2014" name="PLoS ONE">
        <title>Transcriptome-Based Identification of ABC Transporters in the Western Tarnished Plant Bug Lygus hesperus.</title>
        <authorList>
            <person name="Hull J.J."/>
            <person name="Chaney K."/>
            <person name="Geib S.M."/>
            <person name="Fabrick J.A."/>
            <person name="Brent C.S."/>
            <person name="Walsh D."/>
            <person name="Lavine L.C."/>
        </authorList>
    </citation>
    <scope>NUCLEOTIDE SEQUENCE</scope>
</reference>
<evidence type="ECO:0000313" key="2">
    <source>
        <dbReference type="EMBL" id="JAG29833.1"/>
    </source>
</evidence>
<gene>
    <name evidence="2" type="ORF">CM83_3062</name>
</gene>
<proteinExistence type="predicted"/>
<protein>
    <submittedName>
        <fullName evidence="2">Uncharacterized protein</fullName>
    </submittedName>
</protein>
<sequence length="99" mass="11210">MVRRSQTQEKPVPRRGCLQHNARPLAPQASLAVYMQSQSRDDASDKAHDYAVLYCCDDDSVVDLTHVFATDVVVTDVWVRLLPQTRLAQRKLRAEDAKS</sequence>